<evidence type="ECO:0000313" key="12">
    <source>
        <dbReference type="Proteomes" id="UP000738126"/>
    </source>
</evidence>
<dbReference type="Proteomes" id="UP000738126">
    <property type="component" value="Unassembled WGS sequence"/>
</dbReference>
<gene>
    <name evidence="11" type="ORF">CKO13_08665</name>
</gene>
<keyword evidence="10" id="KW-0997">Cell inner membrane</keyword>
<proteinExistence type="inferred from homology"/>
<dbReference type="RefSeq" id="WP_200259660.1">
    <property type="nucleotide sequence ID" value="NZ_NRSH01000097.1"/>
</dbReference>
<comment type="subcellular location">
    <subcellularLocation>
        <location evidence="10">Cell inner membrane</location>
    </subcellularLocation>
    <subcellularLocation>
        <location evidence="2">Cell membrane</location>
        <topology evidence="2">Single-pass membrane protein</topology>
    </subcellularLocation>
</comment>
<keyword evidence="7 10" id="KW-0283">Flagellar rotation</keyword>
<evidence type="ECO:0000256" key="4">
    <source>
        <dbReference type="ARBA" id="ARBA00022475"/>
    </source>
</evidence>
<evidence type="ECO:0000256" key="3">
    <source>
        <dbReference type="ARBA" id="ARBA00008281"/>
    </source>
</evidence>
<accession>A0ABS1E9U8</accession>
<keyword evidence="9 10" id="KW-0472">Membrane</keyword>
<feature type="transmembrane region" description="Helical" evidence="10">
    <location>
        <begin position="6"/>
        <end position="31"/>
    </location>
</feature>
<sequence>MPKIVYIFMAVMTVLMLATMGTVGALALGYITPPGMVAAEEQEPEKSEPVYLKLKPPLTVNYDRGQRITYLQAEVEVMARSQKVLSQVDKHMPVIRNNLLLLFSEQDFEALNTRSGREQLRKQSLTEINEILKKREVEGQVEAVYFTSFVMQ</sequence>
<keyword evidence="12" id="KW-1185">Reference proteome</keyword>
<organism evidence="11 12">
    <name type="scientific">Halorhodospira neutriphila</name>
    <dbReference type="NCBI Taxonomy" id="168379"/>
    <lineage>
        <taxon>Bacteria</taxon>
        <taxon>Pseudomonadati</taxon>
        <taxon>Pseudomonadota</taxon>
        <taxon>Gammaproteobacteria</taxon>
        <taxon>Chromatiales</taxon>
        <taxon>Ectothiorhodospiraceae</taxon>
        <taxon>Halorhodospira</taxon>
    </lineage>
</organism>
<name>A0ABS1E9U8_9GAMM</name>
<evidence type="ECO:0000256" key="9">
    <source>
        <dbReference type="ARBA" id="ARBA00023136"/>
    </source>
</evidence>
<evidence type="ECO:0000256" key="8">
    <source>
        <dbReference type="ARBA" id="ARBA00022989"/>
    </source>
</evidence>
<evidence type="ECO:0000256" key="1">
    <source>
        <dbReference type="ARBA" id="ARBA00002254"/>
    </source>
</evidence>
<dbReference type="PANTHER" id="PTHR35091:SF2">
    <property type="entry name" value="FLAGELLAR PROTEIN FLIL"/>
    <property type="match status" value="1"/>
</dbReference>
<comment type="function">
    <text evidence="1 10">Controls the rotational direction of flagella during chemotaxis.</text>
</comment>
<protein>
    <recommendedName>
        <fullName evidence="10">Flagellar protein FliL</fullName>
    </recommendedName>
</protein>
<dbReference type="EMBL" id="NRSH01000097">
    <property type="protein sequence ID" value="MBK1727091.1"/>
    <property type="molecule type" value="Genomic_DNA"/>
</dbReference>
<evidence type="ECO:0000256" key="2">
    <source>
        <dbReference type="ARBA" id="ARBA00004162"/>
    </source>
</evidence>
<dbReference type="Pfam" id="PF03748">
    <property type="entry name" value="FliL"/>
    <property type="match status" value="1"/>
</dbReference>
<keyword evidence="4" id="KW-1003">Cell membrane</keyword>
<evidence type="ECO:0000313" key="11">
    <source>
        <dbReference type="EMBL" id="MBK1727091.1"/>
    </source>
</evidence>
<dbReference type="PANTHER" id="PTHR35091">
    <property type="entry name" value="FLAGELLAR PROTEIN FLIL"/>
    <property type="match status" value="1"/>
</dbReference>
<evidence type="ECO:0000256" key="6">
    <source>
        <dbReference type="ARBA" id="ARBA00022692"/>
    </source>
</evidence>
<evidence type="ECO:0000256" key="5">
    <source>
        <dbReference type="ARBA" id="ARBA00022500"/>
    </source>
</evidence>
<evidence type="ECO:0000256" key="7">
    <source>
        <dbReference type="ARBA" id="ARBA00022779"/>
    </source>
</evidence>
<evidence type="ECO:0000256" key="10">
    <source>
        <dbReference type="RuleBase" id="RU364125"/>
    </source>
</evidence>
<reference evidence="11 12" key="1">
    <citation type="journal article" date="2020" name="Microorganisms">
        <title>Osmotic Adaptation and Compatible Solute Biosynthesis of Phototrophic Bacteria as Revealed from Genome Analyses.</title>
        <authorList>
            <person name="Imhoff J.F."/>
            <person name="Rahn T."/>
            <person name="Kunzel S."/>
            <person name="Keller A."/>
            <person name="Neulinger S.C."/>
        </authorList>
    </citation>
    <scope>NUCLEOTIDE SEQUENCE [LARGE SCALE GENOMIC DNA]</scope>
    <source>
        <strain evidence="11 12">DSM 15116</strain>
    </source>
</reference>
<comment type="caution">
    <text evidence="11">The sequence shown here is derived from an EMBL/GenBank/DDBJ whole genome shotgun (WGS) entry which is preliminary data.</text>
</comment>
<keyword evidence="8 10" id="KW-1133">Transmembrane helix</keyword>
<keyword evidence="6 10" id="KW-0812">Transmembrane</keyword>
<comment type="similarity">
    <text evidence="3 10">Belongs to the FliL family.</text>
</comment>
<keyword evidence="5 10" id="KW-0145">Chemotaxis</keyword>
<dbReference type="InterPro" id="IPR005503">
    <property type="entry name" value="FliL"/>
</dbReference>